<sequence length="26" mass="2868">MTFSQSKVNILHIPSVCFIGQTNSSE</sequence>
<protein>
    <submittedName>
        <fullName evidence="1">Uncharacterized protein</fullName>
    </submittedName>
</protein>
<accession>A0A2P2PG63</accession>
<evidence type="ECO:0000313" key="1">
    <source>
        <dbReference type="EMBL" id="MBX53718.1"/>
    </source>
</evidence>
<dbReference type="AlphaFoldDB" id="A0A2P2PG63"/>
<proteinExistence type="predicted"/>
<name>A0A2P2PG63_RHIMU</name>
<reference evidence="1" key="1">
    <citation type="submission" date="2018-02" db="EMBL/GenBank/DDBJ databases">
        <title>Rhizophora mucronata_Transcriptome.</title>
        <authorList>
            <person name="Meera S.P."/>
            <person name="Sreeshan A."/>
            <person name="Augustine A."/>
        </authorList>
    </citation>
    <scope>NUCLEOTIDE SEQUENCE</scope>
    <source>
        <tissue evidence="1">Leaf</tissue>
    </source>
</reference>
<dbReference type="EMBL" id="GGEC01073234">
    <property type="protein sequence ID" value="MBX53718.1"/>
    <property type="molecule type" value="Transcribed_RNA"/>
</dbReference>
<organism evidence="1">
    <name type="scientific">Rhizophora mucronata</name>
    <name type="common">Asiatic mangrove</name>
    <dbReference type="NCBI Taxonomy" id="61149"/>
    <lineage>
        <taxon>Eukaryota</taxon>
        <taxon>Viridiplantae</taxon>
        <taxon>Streptophyta</taxon>
        <taxon>Embryophyta</taxon>
        <taxon>Tracheophyta</taxon>
        <taxon>Spermatophyta</taxon>
        <taxon>Magnoliopsida</taxon>
        <taxon>eudicotyledons</taxon>
        <taxon>Gunneridae</taxon>
        <taxon>Pentapetalae</taxon>
        <taxon>rosids</taxon>
        <taxon>fabids</taxon>
        <taxon>Malpighiales</taxon>
        <taxon>Rhizophoraceae</taxon>
        <taxon>Rhizophora</taxon>
    </lineage>
</organism>